<reference evidence="2" key="1">
    <citation type="submission" date="2015-03" db="EMBL/GenBank/DDBJ databases">
        <authorList>
            <person name="Urmite Genomes"/>
        </authorList>
    </citation>
    <scope>NUCLEOTIDE SEQUENCE [LARGE SCALE GENOMIC DNA]</scope>
    <source>
        <strain evidence="2">CSUR P1344</strain>
    </source>
</reference>
<sequence>MPMIDRSFVLRWANLGADRNPGWRQIIEEDRAALGAHMAEIQARP</sequence>
<dbReference type="Proteomes" id="UP000199601">
    <property type="component" value="Unassembled WGS sequence"/>
</dbReference>
<protein>
    <submittedName>
        <fullName evidence="1">Uncharacterized protein</fullName>
    </submittedName>
</protein>
<evidence type="ECO:0000313" key="1">
    <source>
        <dbReference type="EMBL" id="CQD22259.1"/>
    </source>
</evidence>
<organism evidence="1 2">
    <name type="scientific">Mycobacterium europaeum</name>
    <dbReference type="NCBI Taxonomy" id="761804"/>
    <lineage>
        <taxon>Bacteria</taxon>
        <taxon>Bacillati</taxon>
        <taxon>Actinomycetota</taxon>
        <taxon>Actinomycetes</taxon>
        <taxon>Mycobacteriales</taxon>
        <taxon>Mycobacteriaceae</taxon>
        <taxon>Mycobacterium</taxon>
        <taxon>Mycobacterium simiae complex</taxon>
    </lineage>
</organism>
<dbReference type="EMBL" id="CTEC01000002">
    <property type="protein sequence ID" value="CQD22259.1"/>
    <property type="molecule type" value="Genomic_DNA"/>
</dbReference>
<keyword evidence="2" id="KW-1185">Reference proteome</keyword>
<evidence type="ECO:0000313" key="2">
    <source>
        <dbReference type="Proteomes" id="UP000199601"/>
    </source>
</evidence>
<dbReference type="AlphaFoldDB" id="A0A0U1DT07"/>
<proteinExistence type="predicted"/>
<gene>
    <name evidence="1" type="ORF">BN000_05548</name>
</gene>
<accession>A0A0U1DT07</accession>
<name>A0A0U1DT07_9MYCO</name>